<dbReference type="Proteomes" id="UP000298551">
    <property type="component" value="Chromosome"/>
</dbReference>
<evidence type="ECO:0000256" key="6">
    <source>
        <dbReference type="SAM" id="Phobius"/>
    </source>
</evidence>
<name>A0A4D6X8Y7_PSEPU</name>
<evidence type="ECO:0000313" key="9">
    <source>
        <dbReference type="Proteomes" id="UP000298551"/>
    </source>
</evidence>
<dbReference type="InterPro" id="IPR003474">
    <property type="entry name" value="Glcn_transporter"/>
</dbReference>
<feature type="transmembrane region" description="Helical" evidence="6">
    <location>
        <begin position="138"/>
        <end position="156"/>
    </location>
</feature>
<dbReference type="AlphaFoldDB" id="A0A4D6X8Y7"/>
<feature type="domain" description="Citrate transporter-like" evidence="7">
    <location>
        <begin position="15"/>
        <end position="375"/>
    </location>
</feature>
<dbReference type="GO" id="GO:0005886">
    <property type="term" value="C:plasma membrane"/>
    <property type="evidence" value="ECO:0007669"/>
    <property type="project" value="TreeGrafter"/>
</dbReference>
<evidence type="ECO:0000256" key="3">
    <source>
        <dbReference type="ARBA" id="ARBA00022692"/>
    </source>
</evidence>
<organism evidence="8 9">
    <name type="scientific">Pseudomonas putida</name>
    <name type="common">Arthrobacter siderocapsulatus</name>
    <dbReference type="NCBI Taxonomy" id="303"/>
    <lineage>
        <taxon>Bacteria</taxon>
        <taxon>Pseudomonadati</taxon>
        <taxon>Pseudomonadota</taxon>
        <taxon>Gammaproteobacteria</taxon>
        <taxon>Pseudomonadales</taxon>
        <taxon>Pseudomonadaceae</taxon>
        <taxon>Pseudomonas</taxon>
    </lineage>
</organism>
<keyword evidence="3 6" id="KW-0812">Transmembrane</keyword>
<keyword evidence="2" id="KW-0813">Transport</keyword>
<sequence>MLALYGVITILSLLVAVMSKRISPLVALIAFPVIAALVAGFGLQTSGFILTGIKNVAPVVGMFIFAILFFGVMTDAGMLDPIIDRILRAVGTRPTRIVCGTALLALLVHLDGSGAVTFLVTVPAMLPLYTRLGIDRRVLACVAAMAAGVNFLPWTGPVLRSSAALHVPVADLFQPLIPVQVVGLAFVFACAWWLGRREEKRLGLMAGSDVAAPQRVLSAEEQALRRPRMFWPNLLLTVLVMAVMIAGWVDPVVMFMLGTVAALCLNYPRVDHQRERIDAHAKTALTMASILLAAGVFTGIMQGTGMLKAMAEVAVQQIPPGHGKLIPALVGFVSMPLSLLFDPDSFYFGVMPVIAEVGRSLGVDPVQVAQASLLGVHTTGFPVSPLTPATFLLVGLCKLELADHQRFTLPLLFAASVLMTLTALALGVF</sequence>
<evidence type="ECO:0000256" key="2">
    <source>
        <dbReference type="ARBA" id="ARBA00022448"/>
    </source>
</evidence>
<reference evidence="9" key="1">
    <citation type="submission" date="2019-04" db="EMBL/GenBank/DDBJ databases">
        <title>Genome sequence of Pseudomonas putida 1290, an auxin catabolizing strain.</title>
        <authorList>
            <person name="Laird T.S."/>
            <person name="Leveau J.H.J."/>
        </authorList>
    </citation>
    <scope>NUCLEOTIDE SEQUENCE [LARGE SCALE GENOMIC DNA]</scope>
    <source>
        <strain evidence="9">1290</strain>
    </source>
</reference>
<feature type="transmembrane region" description="Helical" evidence="6">
    <location>
        <begin position="29"/>
        <end position="50"/>
    </location>
</feature>
<feature type="transmembrane region" description="Helical" evidence="6">
    <location>
        <begin position="176"/>
        <end position="195"/>
    </location>
</feature>
<dbReference type="NCBIfam" id="TIGR00784">
    <property type="entry name" value="citMHS"/>
    <property type="match status" value="1"/>
</dbReference>
<dbReference type="GO" id="GO:0015137">
    <property type="term" value="F:citrate transmembrane transporter activity"/>
    <property type="evidence" value="ECO:0007669"/>
    <property type="project" value="InterPro"/>
</dbReference>
<keyword evidence="5 6" id="KW-0472">Membrane</keyword>
<dbReference type="PANTHER" id="PTHR30354:SF26">
    <property type="entry name" value="TRANSPORTER, PUTATIVE-RELATED"/>
    <property type="match status" value="1"/>
</dbReference>
<evidence type="ECO:0000256" key="1">
    <source>
        <dbReference type="ARBA" id="ARBA00004141"/>
    </source>
</evidence>
<dbReference type="GO" id="GO:0015128">
    <property type="term" value="F:gluconate transmembrane transporter activity"/>
    <property type="evidence" value="ECO:0007669"/>
    <property type="project" value="InterPro"/>
</dbReference>
<feature type="transmembrane region" description="Helical" evidence="6">
    <location>
        <begin position="103"/>
        <end position="126"/>
    </location>
</feature>
<dbReference type="Pfam" id="PF03600">
    <property type="entry name" value="CitMHS"/>
    <property type="match status" value="1"/>
</dbReference>
<dbReference type="InterPro" id="IPR004680">
    <property type="entry name" value="Cit_transptr-like_dom"/>
</dbReference>
<keyword evidence="4 6" id="KW-1133">Transmembrane helix</keyword>
<feature type="transmembrane region" description="Helical" evidence="6">
    <location>
        <begin position="62"/>
        <end position="83"/>
    </location>
</feature>
<proteinExistence type="predicted"/>
<gene>
    <name evidence="8" type="ORF">E6B08_13605</name>
</gene>
<accession>A0A4D6X8Y7</accession>
<dbReference type="RefSeq" id="WP_136914490.1">
    <property type="nucleotide sequence ID" value="NZ_CP039371.1"/>
</dbReference>
<dbReference type="EMBL" id="CP039371">
    <property type="protein sequence ID" value="QCI12333.1"/>
    <property type="molecule type" value="Genomic_DNA"/>
</dbReference>
<feature type="transmembrane region" description="Helical" evidence="6">
    <location>
        <begin position="283"/>
        <end position="304"/>
    </location>
</feature>
<evidence type="ECO:0000256" key="5">
    <source>
        <dbReference type="ARBA" id="ARBA00023136"/>
    </source>
</evidence>
<protein>
    <submittedName>
        <fullName evidence="8">Citrate transporter</fullName>
    </submittedName>
</protein>
<evidence type="ECO:0000259" key="7">
    <source>
        <dbReference type="Pfam" id="PF03600"/>
    </source>
</evidence>
<feature type="transmembrane region" description="Helical" evidence="6">
    <location>
        <begin position="407"/>
        <end position="428"/>
    </location>
</feature>
<comment type="subcellular location">
    <subcellularLocation>
        <location evidence="1">Membrane</location>
        <topology evidence="1">Multi-pass membrane protein</topology>
    </subcellularLocation>
</comment>
<evidence type="ECO:0000313" key="8">
    <source>
        <dbReference type="EMBL" id="QCI12333.1"/>
    </source>
</evidence>
<dbReference type="OrthoDB" id="5329450at2"/>
<dbReference type="PANTHER" id="PTHR30354">
    <property type="entry name" value="GNT FAMILY GLUCONATE TRANSPORTER"/>
    <property type="match status" value="1"/>
</dbReference>
<evidence type="ECO:0000256" key="4">
    <source>
        <dbReference type="ARBA" id="ARBA00022989"/>
    </source>
</evidence>
<feature type="transmembrane region" description="Helical" evidence="6">
    <location>
        <begin position="234"/>
        <end position="263"/>
    </location>
</feature>
<dbReference type="InterPro" id="IPR014738">
    <property type="entry name" value="Citrate_transporter"/>
</dbReference>